<dbReference type="GO" id="GO:0007155">
    <property type="term" value="P:cell adhesion"/>
    <property type="evidence" value="ECO:0007669"/>
    <property type="project" value="InterPro"/>
</dbReference>
<evidence type="ECO:0000259" key="2">
    <source>
        <dbReference type="Pfam" id="PF07195"/>
    </source>
</evidence>
<proteinExistence type="predicted"/>
<protein>
    <submittedName>
        <fullName evidence="3">Flagellar filament capping protein FliD</fullName>
    </submittedName>
</protein>
<dbReference type="Pfam" id="PF07195">
    <property type="entry name" value="FliD_C"/>
    <property type="match status" value="1"/>
</dbReference>
<feature type="region of interest" description="Disordered" evidence="1">
    <location>
        <begin position="14"/>
        <end position="73"/>
    </location>
</feature>
<dbReference type="InterPro" id="IPR010809">
    <property type="entry name" value="FliD_C"/>
</dbReference>
<keyword evidence="3" id="KW-0966">Cell projection</keyword>
<dbReference type="EMBL" id="CP065668">
    <property type="protein sequence ID" value="QPS09229.1"/>
    <property type="molecule type" value="Genomic_DNA"/>
</dbReference>
<dbReference type="Proteomes" id="UP000594778">
    <property type="component" value="Chromosome"/>
</dbReference>
<organism evidence="3 4">
    <name type="scientific">Delftia acidovorans</name>
    <name type="common">Pseudomonas acidovorans</name>
    <name type="synonym">Comamonas acidovorans</name>
    <dbReference type="NCBI Taxonomy" id="80866"/>
    <lineage>
        <taxon>Bacteria</taxon>
        <taxon>Pseudomonadati</taxon>
        <taxon>Pseudomonadota</taxon>
        <taxon>Betaproteobacteria</taxon>
        <taxon>Burkholderiales</taxon>
        <taxon>Comamonadaceae</taxon>
        <taxon>Delftia</taxon>
    </lineage>
</organism>
<evidence type="ECO:0000313" key="4">
    <source>
        <dbReference type="Proteomes" id="UP000594778"/>
    </source>
</evidence>
<accession>A0A7T2S5B5</accession>
<dbReference type="RefSeq" id="WP_197956232.1">
    <property type="nucleotide sequence ID" value="NZ_CP065668.1"/>
</dbReference>
<evidence type="ECO:0000313" key="3">
    <source>
        <dbReference type="EMBL" id="QPS09229.1"/>
    </source>
</evidence>
<evidence type="ECO:0000256" key="1">
    <source>
        <dbReference type="SAM" id="MobiDB-lite"/>
    </source>
</evidence>
<feature type="compositionally biased region" description="Polar residues" evidence="1">
    <location>
        <begin position="19"/>
        <end position="32"/>
    </location>
</feature>
<gene>
    <name evidence="3" type="primary">fliD</name>
    <name evidence="3" type="ORF">I6G66_04110</name>
</gene>
<reference evidence="3 4" key="1">
    <citation type="submission" date="2020-12" db="EMBL/GenBank/DDBJ databases">
        <title>FDA dAtabase for Regulatory Grade micrObial Sequences (FDA-ARGOS): Supporting development and validation of Infectious Disease Dx tests.</title>
        <authorList>
            <person name="Sproer C."/>
            <person name="Gronow S."/>
            <person name="Severitt S."/>
            <person name="Schroder I."/>
            <person name="Tallon L."/>
            <person name="Sadzewicz L."/>
            <person name="Zhao X."/>
            <person name="Boylan J."/>
            <person name="Ott S."/>
            <person name="Bowen H."/>
            <person name="Vavikolanu K."/>
            <person name="Mehta A."/>
            <person name="Aluvathingal J."/>
            <person name="Nadendla S."/>
            <person name="Lowell S."/>
            <person name="Myers T."/>
            <person name="Yan Y."/>
            <person name="Sichtig H."/>
        </authorList>
    </citation>
    <scope>NUCLEOTIDE SEQUENCE [LARGE SCALE GENOMIC DNA]</scope>
    <source>
        <strain evidence="3 4">FDAARGOS_909</strain>
    </source>
</reference>
<feature type="domain" description="Flagellar hook-associated protein 2 C-terminal" evidence="2">
    <location>
        <begin position="114"/>
        <end position="261"/>
    </location>
</feature>
<feature type="compositionally biased region" description="Basic and acidic residues" evidence="1">
    <location>
        <begin position="48"/>
        <end position="66"/>
    </location>
</feature>
<sequence length="282" mass="28693">MSIRTDNLNVQSLLARAQSRLNSSSTAQTPSDSASKKNAAETSATKTESTKTETTKTETTEAEKVRKLAPSLSKAHERIAAQAQAGSTSLSALGQFKSSLVDLASAGKDVAALSATSTTQSVQGALEKLVARYNASVAKGSASAAAGSTTDVGATRALRELRSAIMSVTGSATSPSLARIGIVQRQDGTLALDAKALEKSMAADAAGVTSALAGIGKAVENSANDALSTGSRLSSSMASLGDRVKALQQQQSAVVATAEKLGDSLVGSANWNRMVLDAYLKN</sequence>
<name>A0A7T2S5B5_DELAC</name>
<dbReference type="AlphaFoldDB" id="A0A7T2S5B5"/>
<keyword evidence="3" id="KW-0282">Flagellum</keyword>
<dbReference type="GO" id="GO:0009288">
    <property type="term" value="C:bacterial-type flagellum"/>
    <property type="evidence" value="ECO:0007669"/>
    <property type="project" value="InterPro"/>
</dbReference>
<keyword evidence="3" id="KW-0969">Cilium</keyword>